<sequence>MIWLFIVIAAVGVFLIAALTIGREARRLDAMAPRAVYQLEQAADFVAMSLPESTQARLTMEELEKLLVLHMNWLHSKGLLPAKAVDQRQDNTTRLVVTEESLIAYLLGESDKAGTQIIDDVDLVNVTEAHLAYFEAIGAVGPVADEM</sequence>
<gene>
    <name evidence="1" type="ORF">UFOPK2658_01880</name>
    <name evidence="2" type="ORF">UFOPK4134_01146</name>
</gene>
<dbReference type="EMBL" id="CAFBPS010000089">
    <property type="protein sequence ID" value="CAB5032476.1"/>
    <property type="molecule type" value="Genomic_DNA"/>
</dbReference>
<reference evidence="1" key="1">
    <citation type="submission" date="2020-05" db="EMBL/GenBank/DDBJ databases">
        <authorList>
            <person name="Chiriac C."/>
            <person name="Salcher M."/>
            <person name="Ghai R."/>
            <person name="Kavagutti S V."/>
        </authorList>
    </citation>
    <scope>NUCLEOTIDE SEQUENCE</scope>
</reference>
<accession>A0A6J6SH24</accession>
<dbReference type="AlphaFoldDB" id="A0A6J6SH24"/>
<evidence type="ECO:0000313" key="2">
    <source>
        <dbReference type="EMBL" id="CAB5032476.1"/>
    </source>
</evidence>
<proteinExistence type="predicted"/>
<evidence type="ECO:0000313" key="1">
    <source>
        <dbReference type="EMBL" id="CAB4734181.1"/>
    </source>
</evidence>
<organism evidence="1">
    <name type="scientific">freshwater metagenome</name>
    <dbReference type="NCBI Taxonomy" id="449393"/>
    <lineage>
        <taxon>unclassified sequences</taxon>
        <taxon>metagenomes</taxon>
        <taxon>ecological metagenomes</taxon>
    </lineage>
</organism>
<protein>
    <submittedName>
        <fullName evidence="1">Unannotated protein</fullName>
    </submittedName>
</protein>
<name>A0A6J6SH24_9ZZZZ</name>
<dbReference type="EMBL" id="CAEZYH010000140">
    <property type="protein sequence ID" value="CAB4734181.1"/>
    <property type="molecule type" value="Genomic_DNA"/>
</dbReference>